<dbReference type="EMBL" id="REFZ01000003">
    <property type="protein sequence ID" value="RQH01707.1"/>
    <property type="molecule type" value="Genomic_DNA"/>
</dbReference>
<evidence type="ECO:0000313" key="2">
    <source>
        <dbReference type="EMBL" id="RQH01707.1"/>
    </source>
</evidence>
<feature type="non-terminal residue" evidence="2">
    <location>
        <position position="47"/>
    </location>
</feature>
<sequence length="47" mass="4884">MAFSLPVEVVIAAYEVPVVGLQVEESTVTIFGALAVVVLIALSGFFS</sequence>
<organism evidence="2 3">
    <name type="scientific">Natrarchaeobius chitinivorans</name>
    <dbReference type="NCBI Taxonomy" id="1679083"/>
    <lineage>
        <taxon>Archaea</taxon>
        <taxon>Methanobacteriati</taxon>
        <taxon>Methanobacteriota</taxon>
        <taxon>Stenosarchaea group</taxon>
        <taxon>Halobacteria</taxon>
        <taxon>Halobacteriales</taxon>
        <taxon>Natrialbaceae</taxon>
        <taxon>Natrarchaeobius</taxon>
    </lineage>
</organism>
<dbReference type="AlphaFoldDB" id="A0A3N6N271"/>
<accession>A0A3N6N271</accession>
<gene>
    <name evidence="2" type="ORF">EA472_05100</name>
</gene>
<reference evidence="2 3" key="1">
    <citation type="submission" date="2018-10" db="EMBL/GenBank/DDBJ databases">
        <title>Natrarchaeobius chitinivorans gen. nov., sp. nov., and Natrarchaeobius haloalkaliphilus sp. nov., alkaliphilic, chitin-utilizing haloarchaea from hypersaline alkaline lakes.</title>
        <authorList>
            <person name="Sorokin D.Y."/>
            <person name="Elcheninov A.G."/>
            <person name="Kostrikina N.A."/>
            <person name="Bale N.J."/>
            <person name="Sinninghe Damste J.S."/>
            <person name="Khijniak T.V."/>
            <person name="Kublanov I.V."/>
            <person name="Toshchakov S.V."/>
        </authorList>
    </citation>
    <scope>NUCLEOTIDE SEQUENCE [LARGE SCALE GENOMIC DNA]</scope>
    <source>
        <strain evidence="2 3">AArcht7</strain>
    </source>
</reference>
<comment type="caution">
    <text evidence="2">The sequence shown here is derived from an EMBL/GenBank/DDBJ whole genome shotgun (WGS) entry which is preliminary data.</text>
</comment>
<feature type="transmembrane region" description="Helical" evidence="1">
    <location>
        <begin position="28"/>
        <end position="46"/>
    </location>
</feature>
<protein>
    <submittedName>
        <fullName evidence="2">DNA-binding protein</fullName>
    </submittedName>
</protein>
<dbReference type="Proteomes" id="UP000281431">
    <property type="component" value="Unassembled WGS sequence"/>
</dbReference>
<dbReference type="GO" id="GO:0003677">
    <property type="term" value="F:DNA binding"/>
    <property type="evidence" value="ECO:0007669"/>
    <property type="project" value="UniProtKB-KW"/>
</dbReference>
<keyword evidence="1" id="KW-0472">Membrane</keyword>
<keyword evidence="1" id="KW-0812">Transmembrane</keyword>
<keyword evidence="1" id="KW-1133">Transmembrane helix</keyword>
<evidence type="ECO:0000313" key="3">
    <source>
        <dbReference type="Proteomes" id="UP000281431"/>
    </source>
</evidence>
<proteinExistence type="predicted"/>
<evidence type="ECO:0000256" key="1">
    <source>
        <dbReference type="SAM" id="Phobius"/>
    </source>
</evidence>
<keyword evidence="2" id="KW-0238">DNA-binding</keyword>
<keyword evidence="3" id="KW-1185">Reference proteome</keyword>
<name>A0A3N6N271_NATCH</name>